<name>A0ABV5T4E6_9ACTN</name>
<evidence type="ECO:0000313" key="1">
    <source>
        <dbReference type="EMBL" id="MFB9673952.1"/>
    </source>
</evidence>
<dbReference type="Proteomes" id="UP001589610">
    <property type="component" value="Unassembled WGS sequence"/>
</dbReference>
<gene>
    <name evidence="1" type="ORF">ACFFRH_00520</name>
</gene>
<comment type="caution">
    <text evidence="1">The sequence shown here is derived from an EMBL/GenBank/DDBJ whole genome shotgun (WGS) entry which is preliminary data.</text>
</comment>
<dbReference type="InterPro" id="IPR036170">
    <property type="entry name" value="YezG-like_sf"/>
</dbReference>
<reference evidence="1 2" key="1">
    <citation type="submission" date="2024-09" db="EMBL/GenBank/DDBJ databases">
        <authorList>
            <person name="Sun Q."/>
            <person name="Mori K."/>
        </authorList>
    </citation>
    <scope>NUCLEOTIDE SEQUENCE [LARGE SCALE GENOMIC DNA]</scope>
    <source>
        <strain evidence="1 2">JCM 3028</strain>
    </source>
</reference>
<dbReference type="SUPFAM" id="SSF160424">
    <property type="entry name" value="BH3703-like"/>
    <property type="match status" value="1"/>
</dbReference>
<sequence length="295" mass="31963">MRSKYDEERRLRLAIGDLVRAAAPPGWSDATVRCGQVGGFTRVVVDCDGVELGVQGLEEQVRRLRELSYRDGEGTWFSCELRFTPQSRSYRGHVDADGFPFPGSTDIPDLAPLEELAVFPRDTVPGWLVDALPTAVPTGLREPEESWHAFGRSGESPDPEPVVSGELAYAPIEHLVVRESGFGEEGAEPLAILYEEAGGGGDHLLFLGRGDGGEQPYWVARQGMRGTGGGITACVLDDRRLVLRLTPRAADDMETETVLTVDLDLTPAETERLRIVLGEVFRGGASGPTPSLTGF</sequence>
<evidence type="ECO:0000313" key="2">
    <source>
        <dbReference type="Proteomes" id="UP001589610"/>
    </source>
</evidence>
<organism evidence="1 2">
    <name type="scientific">Streptosporangium vulgare</name>
    <dbReference type="NCBI Taxonomy" id="46190"/>
    <lineage>
        <taxon>Bacteria</taxon>
        <taxon>Bacillati</taxon>
        <taxon>Actinomycetota</taxon>
        <taxon>Actinomycetes</taxon>
        <taxon>Streptosporangiales</taxon>
        <taxon>Streptosporangiaceae</taxon>
        <taxon>Streptosporangium</taxon>
    </lineage>
</organism>
<keyword evidence="2" id="KW-1185">Reference proteome</keyword>
<dbReference type="EMBL" id="JBHMBS010000001">
    <property type="protein sequence ID" value="MFB9673952.1"/>
    <property type="molecule type" value="Genomic_DNA"/>
</dbReference>
<dbReference type="RefSeq" id="WP_386153156.1">
    <property type="nucleotide sequence ID" value="NZ_JBHMBS010000001.1"/>
</dbReference>
<proteinExistence type="predicted"/>
<protein>
    <submittedName>
        <fullName evidence="1">Uncharacterized protein</fullName>
    </submittedName>
</protein>
<accession>A0ABV5T4E6</accession>